<dbReference type="RefSeq" id="WP_282839605.1">
    <property type="nucleotide sequence ID" value="NZ_JASCXW010000019.1"/>
</dbReference>
<organism evidence="2 3">
    <name type="scientific">Peloplasma aerotolerans</name>
    <dbReference type="NCBI Taxonomy" id="3044389"/>
    <lineage>
        <taxon>Bacteria</taxon>
        <taxon>Bacillati</taxon>
        <taxon>Mycoplasmatota</taxon>
        <taxon>Mollicutes</taxon>
        <taxon>Acholeplasmatales</taxon>
        <taxon>Acholeplasmataceae</taxon>
        <taxon>Peloplasma</taxon>
    </lineage>
</organism>
<evidence type="ECO:0000256" key="1">
    <source>
        <dbReference type="SAM" id="Phobius"/>
    </source>
</evidence>
<keyword evidence="1" id="KW-1133">Transmembrane helix</keyword>
<keyword evidence="1" id="KW-0472">Membrane</keyword>
<keyword evidence="1" id="KW-0812">Transmembrane</keyword>
<dbReference type="EMBL" id="JASCXW010000019">
    <property type="protein sequence ID" value="MDI6453175.1"/>
    <property type="molecule type" value="Genomic_DNA"/>
</dbReference>
<feature type="transmembrane region" description="Helical" evidence="1">
    <location>
        <begin position="6"/>
        <end position="24"/>
    </location>
</feature>
<dbReference type="Proteomes" id="UP001431532">
    <property type="component" value="Unassembled WGS sequence"/>
</dbReference>
<gene>
    <name evidence="2" type="ORF">QJ521_06345</name>
</gene>
<reference evidence="2" key="1">
    <citation type="submission" date="2023-05" db="EMBL/GenBank/DDBJ databases">
        <title>Mariniplasma microaerophilum sp. nov., a novel anaerobic mollicute isolated from terrestrial mud volcano, Taman Peninsula, Russia.</title>
        <authorList>
            <person name="Khomyakova M.A."/>
            <person name="Merkel A.Y."/>
            <person name="Slobodkin A.I."/>
        </authorList>
    </citation>
    <scope>NUCLEOTIDE SEQUENCE</scope>
    <source>
        <strain evidence="2">M4Ah</strain>
    </source>
</reference>
<accession>A0AAW6U8C4</accession>
<sequence>MFFEILGGALAVVIIIFAAVKLHHKKTTEDVKAKVRHQLGSYGELFHEGNKWFLKTKNHTYLVLFFYVPLNSELTVNSRTIWEIKDATKTRLIDQSVFLSSKLTKLIIIFPTTVTIKRYINENELEFVKYNKSFYDMYLIRHFELDKILEENIL</sequence>
<name>A0AAW6U8C4_9MOLU</name>
<evidence type="ECO:0000313" key="3">
    <source>
        <dbReference type="Proteomes" id="UP001431532"/>
    </source>
</evidence>
<protein>
    <submittedName>
        <fullName evidence="2">Uncharacterized protein</fullName>
    </submittedName>
</protein>
<dbReference type="AlphaFoldDB" id="A0AAW6U8C4"/>
<proteinExistence type="predicted"/>
<evidence type="ECO:0000313" key="2">
    <source>
        <dbReference type="EMBL" id="MDI6453175.1"/>
    </source>
</evidence>
<keyword evidence="3" id="KW-1185">Reference proteome</keyword>
<comment type="caution">
    <text evidence="2">The sequence shown here is derived from an EMBL/GenBank/DDBJ whole genome shotgun (WGS) entry which is preliminary data.</text>
</comment>